<evidence type="ECO:0000256" key="1">
    <source>
        <dbReference type="SAM" id="Phobius"/>
    </source>
</evidence>
<accession>A0A6V8PMV4</accession>
<organism evidence="2 3">
    <name type="scientific">Candidatus Hakubella thermalkaliphila</name>
    <dbReference type="NCBI Taxonomy" id="2754717"/>
    <lineage>
        <taxon>Bacteria</taxon>
        <taxon>Bacillati</taxon>
        <taxon>Actinomycetota</taxon>
        <taxon>Actinomycetota incertae sedis</taxon>
        <taxon>Candidatus Hakubellales</taxon>
        <taxon>Candidatus Hakubellaceae</taxon>
        <taxon>Candidatus Hakubella</taxon>
    </lineage>
</organism>
<comment type="caution">
    <text evidence="2">The sequence shown here is derived from an EMBL/GenBank/DDBJ whole genome shotgun (WGS) entry which is preliminary data.</text>
</comment>
<dbReference type="AlphaFoldDB" id="A0A6V8PMV4"/>
<gene>
    <name evidence="2" type="ORF">HKBW3S42_02228</name>
</gene>
<reference evidence="2 3" key="1">
    <citation type="journal article" date="2020" name="Front. Microbiol.">
        <title>Single-cell genomics of novel Actinobacteria with the Wood-Ljungdahl pathway discovered in a serpentinizing system.</title>
        <authorList>
            <person name="Merino N."/>
            <person name="Kawai M."/>
            <person name="Boyd E.S."/>
            <person name="Colman D.R."/>
            <person name="McGlynn S.E."/>
            <person name="Nealson K.H."/>
            <person name="Kurokawa K."/>
            <person name="Hongoh Y."/>
        </authorList>
    </citation>
    <scope>NUCLEOTIDE SEQUENCE [LARGE SCALE GENOMIC DNA]</scope>
    <source>
        <strain evidence="2 3">S42</strain>
    </source>
</reference>
<keyword evidence="1" id="KW-1133">Transmembrane helix</keyword>
<keyword evidence="1" id="KW-0472">Membrane</keyword>
<sequence>MLPSIVAQDEKLIGIEVIDASEVIGGKIEFELPEVIHASTMRVCLVGWLVGWVYWLISTSL</sequence>
<evidence type="ECO:0000313" key="3">
    <source>
        <dbReference type="Proteomes" id="UP000568877"/>
    </source>
</evidence>
<proteinExistence type="predicted"/>
<protein>
    <submittedName>
        <fullName evidence="2">Uncharacterized protein</fullName>
    </submittedName>
</protein>
<name>A0A6V8PMV4_9ACTN</name>
<dbReference type="Proteomes" id="UP000568877">
    <property type="component" value="Unassembled WGS sequence"/>
</dbReference>
<feature type="transmembrane region" description="Helical" evidence="1">
    <location>
        <begin position="35"/>
        <end position="57"/>
    </location>
</feature>
<dbReference type="EMBL" id="BLSA01000789">
    <property type="protein sequence ID" value="GFP33889.1"/>
    <property type="molecule type" value="Genomic_DNA"/>
</dbReference>
<keyword evidence="1" id="KW-0812">Transmembrane</keyword>
<evidence type="ECO:0000313" key="2">
    <source>
        <dbReference type="EMBL" id="GFP33889.1"/>
    </source>
</evidence>